<evidence type="ECO:0000256" key="5">
    <source>
        <dbReference type="RuleBase" id="RU362022"/>
    </source>
</evidence>
<keyword evidence="5" id="KW-0489">Methyltransferase</keyword>
<name>A0A2H3IYZ4_WOLCO</name>
<dbReference type="Gene3D" id="1.20.120.1630">
    <property type="match status" value="1"/>
</dbReference>
<keyword evidence="5" id="KW-0808">Transferase</keyword>
<evidence type="ECO:0000313" key="6">
    <source>
        <dbReference type="EMBL" id="PCH35166.1"/>
    </source>
</evidence>
<comment type="subcellular location">
    <subcellularLocation>
        <location evidence="5">Endoplasmic reticulum membrane</location>
        <topology evidence="5">Multi-pass membrane protein</topology>
    </subcellularLocation>
    <subcellularLocation>
        <location evidence="1">Membrane</location>
        <topology evidence="1">Multi-pass membrane protein</topology>
    </subcellularLocation>
</comment>
<dbReference type="GO" id="GO:0032259">
    <property type="term" value="P:methylation"/>
    <property type="evidence" value="ECO:0007669"/>
    <property type="project" value="UniProtKB-KW"/>
</dbReference>
<dbReference type="Pfam" id="PF04140">
    <property type="entry name" value="ICMT"/>
    <property type="match status" value="1"/>
</dbReference>
<dbReference type="EC" id="2.1.1.100" evidence="5"/>
<comment type="catalytic activity">
    <reaction evidence="5">
        <text>[protein]-C-terminal S-[(2E,6E)-farnesyl]-L-cysteine + S-adenosyl-L-methionine = [protein]-C-terminal S-[(2E,6E)-farnesyl]-L-cysteine methyl ester + S-adenosyl-L-homocysteine</text>
        <dbReference type="Rhea" id="RHEA:21672"/>
        <dbReference type="Rhea" id="RHEA-COMP:12125"/>
        <dbReference type="Rhea" id="RHEA-COMP:12126"/>
        <dbReference type="ChEBI" id="CHEBI:57856"/>
        <dbReference type="ChEBI" id="CHEBI:59789"/>
        <dbReference type="ChEBI" id="CHEBI:90510"/>
        <dbReference type="ChEBI" id="CHEBI:90511"/>
        <dbReference type="EC" id="2.1.1.100"/>
    </reaction>
</comment>
<dbReference type="InterPro" id="IPR007269">
    <property type="entry name" value="ICMT_MeTrfase"/>
</dbReference>
<keyword evidence="4 5" id="KW-0472">Membrane</keyword>
<comment type="caution">
    <text evidence="5">Lacks conserved residue(s) required for the propagation of feature annotation.</text>
</comment>
<dbReference type="Proteomes" id="UP000218811">
    <property type="component" value="Unassembled WGS sequence"/>
</dbReference>
<sequence length="240" mass="26403">MSLIKVPLLCAGTLGTYATLTPPQPKVPPSERPKDVGTYERIFSAIARVYTGGLKLLICSGGLLEIAVIIAHKYPSHPLSQQILHSLIRGPVSLANRIELSPWFLVGAGLAAIGGFIRYNCYRTLGRFFTYEISIRDGHKLVTSGPYSWVRHPSYTSGIACCVGMGISYGSQGSWLRECGILGTTAGKAVSVLYVLMIAYGITSLVVRAPREDAMLQKQFGEEWDQWAKRVPYRMVPYIF</sequence>
<organism evidence="6 7">
    <name type="scientific">Wolfiporia cocos (strain MD-104)</name>
    <name type="common">Brown rot fungus</name>
    <dbReference type="NCBI Taxonomy" id="742152"/>
    <lineage>
        <taxon>Eukaryota</taxon>
        <taxon>Fungi</taxon>
        <taxon>Dikarya</taxon>
        <taxon>Basidiomycota</taxon>
        <taxon>Agaricomycotina</taxon>
        <taxon>Agaricomycetes</taxon>
        <taxon>Polyporales</taxon>
        <taxon>Phaeolaceae</taxon>
        <taxon>Wolfiporia</taxon>
    </lineage>
</organism>
<keyword evidence="5" id="KW-0949">S-adenosyl-L-methionine</keyword>
<protein>
    <recommendedName>
        <fullName evidence="5">Protein-S-isoprenylcysteine O-methyltransferase</fullName>
        <ecNumber evidence="5">2.1.1.100</ecNumber>
    </recommendedName>
</protein>
<feature type="transmembrane region" description="Helical" evidence="5">
    <location>
        <begin position="189"/>
        <end position="209"/>
    </location>
</feature>
<dbReference type="PANTHER" id="PTHR12714:SF9">
    <property type="entry name" value="PROTEIN-S-ISOPRENYLCYSTEINE O-METHYLTRANSFERASE"/>
    <property type="match status" value="1"/>
</dbReference>
<dbReference type="OrthoDB" id="422086at2759"/>
<keyword evidence="3 5" id="KW-1133">Transmembrane helix</keyword>
<keyword evidence="5" id="KW-0256">Endoplasmic reticulum</keyword>
<dbReference type="AlphaFoldDB" id="A0A2H3IYZ4"/>
<dbReference type="PANTHER" id="PTHR12714">
    <property type="entry name" value="PROTEIN-S ISOPRENYLCYSTEINE O-METHYLTRANSFERASE"/>
    <property type="match status" value="1"/>
</dbReference>
<evidence type="ECO:0000256" key="1">
    <source>
        <dbReference type="ARBA" id="ARBA00004141"/>
    </source>
</evidence>
<keyword evidence="2 5" id="KW-0812">Transmembrane</keyword>
<accession>A0A2H3IYZ4</accession>
<evidence type="ECO:0000313" key="7">
    <source>
        <dbReference type="Proteomes" id="UP000218811"/>
    </source>
</evidence>
<evidence type="ECO:0000256" key="2">
    <source>
        <dbReference type="ARBA" id="ARBA00022692"/>
    </source>
</evidence>
<reference evidence="6 7" key="1">
    <citation type="journal article" date="2012" name="Science">
        <title>The Paleozoic origin of enzymatic lignin decomposition reconstructed from 31 fungal genomes.</title>
        <authorList>
            <person name="Floudas D."/>
            <person name="Binder M."/>
            <person name="Riley R."/>
            <person name="Barry K."/>
            <person name="Blanchette R.A."/>
            <person name="Henrissat B."/>
            <person name="Martinez A.T."/>
            <person name="Otillar R."/>
            <person name="Spatafora J.W."/>
            <person name="Yadav J.S."/>
            <person name="Aerts A."/>
            <person name="Benoit I."/>
            <person name="Boyd A."/>
            <person name="Carlson A."/>
            <person name="Copeland A."/>
            <person name="Coutinho P.M."/>
            <person name="de Vries R.P."/>
            <person name="Ferreira P."/>
            <person name="Findley K."/>
            <person name="Foster B."/>
            <person name="Gaskell J."/>
            <person name="Glotzer D."/>
            <person name="Gorecki P."/>
            <person name="Heitman J."/>
            <person name="Hesse C."/>
            <person name="Hori C."/>
            <person name="Igarashi K."/>
            <person name="Jurgens J.A."/>
            <person name="Kallen N."/>
            <person name="Kersten P."/>
            <person name="Kohler A."/>
            <person name="Kuees U."/>
            <person name="Kumar T.K.A."/>
            <person name="Kuo A."/>
            <person name="LaButti K."/>
            <person name="Larrondo L.F."/>
            <person name="Lindquist E."/>
            <person name="Ling A."/>
            <person name="Lombard V."/>
            <person name="Lucas S."/>
            <person name="Lundell T."/>
            <person name="Martin R."/>
            <person name="McLaughlin D.J."/>
            <person name="Morgenstern I."/>
            <person name="Morin E."/>
            <person name="Murat C."/>
            <person name="Nagy L.G."/>
            <person name="Nolan M."/>
            <person name="Ohm R.A."/>
            <person name="Patyshakuliyeva A."/>
            <person name="Rokas A."/>
            <person name="Ruiz-Duenas F.J."/>
            <person name="Sabat G."/>
            <person name="Salamov A."/>
            <person name="Samejima M."/>
            <person name="Schmutz J."/>
            <person name="Slot J.C."/>
            <person name="St John F."/>
            <person name="Stenlid J."/>
            <person name="Sun H."/>
            <person name="Sun S."/>
            <person name="Syed K."/>
            <person name="Tsang A."/>
            <person name="Wiebenga A."/>
            <person name="Young D."/>
            <person name="Pisabarro A."/>
            <person name="Eastwood D.C."/>
            <person name="Martin F."/>
            <person name="Cullen D."/>
            <person name="Grigoriev I.V."/>
            <person name="Hibbett D.S."/>
        </authorList>
    </citation>
    <scope>NUCLEOTIDE SEQUENCE [LARGE SCALE GENOMIC DNA]</scope>
    <source>
        <strain evidence="6 7">MD-104</strain>
    </source>
</reference>
<dbReference type="GO" id="GO:0005789">
    <property type="term" value="C:endoplasmic reticulum membrane"/>
    <property type="evidence" value="ECO:0007669"/>
    <property type="project" value="UniProtKB-SubCell"/>
</dbReference>
<dbReference type="GO" id="GO:0004671">
    <property type="term" value="F:protein C-terminal S-isoprenylcysteine carboxyl O-methyltransferase activity"/>
    <property type="evidence" value="ECO:0007669"/>
    <property type="project" value="UniProtKB-EC"/>
</dbReference>
<gene>
    <name evidence="6" type="ORF">WOLCODRAFT_79931</name>
</gene>
<dbReference type="EMBL" id="KB467843">
    <property type="protein sequence ID" value="PCH35166.1"/>
    <property type="molecule type" value="Genomic_DNA"/>
</dbReference>
<proteinExistence type="inferred from homology"/>
<evidence type="ECO:0000256" key="3">
    <source>
        <dbReference type="ARBA" id="ARBA00022989"/>
    </source>
</evidence>
<dbReference type="OMA" id="SGIACCV"/>
<dbReference type="STRING" id="742152.A0A2H3IYZ4"/>
<keyword evidence="7" id="KW-1185">Reference proteome</keyword>
<evidence type="ECO:0000256" key="4">
    <source>
        <dbReference type="ARBA" id="ARBA00023136"/>
    </source>
</evidence>
<comment type="similarity">
    <text evidence="5">Belongs to the class VI-like SAM-binding methyltransferase superfamily. Isoprenylcysteine carboxyl methyltransferase family.</text>
</comment>